<keyword evidence="3" id="KW-1185">Reference proteome</keyword>
<evidence type="ECO:0000256" key="1">
    <source>
        <dbReference type="SAM" id="Phobius"/>
    </source>
</evidence>
<organism evidence="2 3">
    <name type="scientific">Chromobacterium piscinae</name>
    <dbReference type="NCBI Taxonomy" id="686831"/>
    <lineage>
        <taxon>Bacteria</taxon>
        <taxon>Pseudomonadati</taxon>
        <taxon>Pseudomonadota</taxon>
        <taxon>Betaproteobacteria</taxon>
        <taxon>Neisseriales</taxon>
        <taxon>Chromobacteriaceae</taxon>
        <taxon>Chromobacterium</taxon>
    </lineage>
</organism>
<keyword evidence="1" id="KW-1133">Transmembrane helix</keyword>
<accession>A0ABV0GZH0</accession>
<comment type="caution">
    <text evidence="2">The sequence shown here is derived from an EMBL/GenBank/DDBJ whole genome shotgun (WGS) entry which is preliminary data.</text>
</comment>
<feature type="transmembrane region" description="Helical" evidence="1">
    <location>
        <begin position="53"/>
        <end position="75"/>
    </location>
</feature>
<keyword evidence="1" id="KW-0812">Transmembrane</keyword>
<feature type="transmembrane region" description="Helical" evidence="1">
    <location>
        <begin position="20"/>
        <end position="41"/>
    </location>
</feature>
<dbReference type="Proteomes" id="UP001438292">
    <property type="component" value="Unassembled WGS sequence"/>
</dbReference>
<reference evidence="2 3" key="1">
    <citation type="submission" date="2024-05" db="EMBL/GenBank/DDBJ databases">
        <authorList>
            <person name="De Oliveira J.P."/>
            <person name="Noriler S.A."/>
            <person name="De Oliveira A.G."/>
            <person name="Sipoli D.S."/>
        </authorList>
    </citation>
    <scope>NUCLEOTIDE SEQUENCE [LARGE SCALE GENOMIC DNA]</scope>
    <source>
        <strain evidence="2 3">LABIM186</strain>
    </source>
</reference>
<sequence length="134" mass="14913">MKIPHHNLDEHHLDHTIKLLFKRSLLLSISSIAIMMGIYFSLTKNDWSWLNRFGSLTIVSGFFLTMSPIFSNGIYKSQSGAGRFSSLNSDKSLETTTSQERKNGDDIAMGILITTIGTIINGFGDVIAKSLFKL</sequence>
<protein>
    <submittedName>
        <fullName evidence="2">Uncharacterized protein</fullName>
    </submittedName>
</protein>
<gene>
    <name evidence="2" type="ORF">ABH309_00255</name>
</gene>
<name>A0ABV0GZH0_9NEIS</name>
<proteinExistence type="predicted"/>
<dbReference type="RefSeq" id="WP_346194035.1">
    <property type="nucleotide sequence ID" value="NZ_JBDJHV010000007.1"/>
</dbReference>
<keyword evidence="1" id="KW-0472">Membrane</keyword>
<evidence type="ECO:0000313" key="3">
    <source>
        <dbReference type="Proteomes" id="UP001438292"/>
    </source>
</evidence>
<dbReference type="EMBL" id="JBDQQU010000001">
    <property type="protein sequence ID" value="MEO3952882.1"/>
    <property type="molecule type" value="Genomic_DNA"/>
</dbReference>
<evidence type="ECO:0000313" key="2">
    <source>
        <dbReference type="EMBL" id="MEO3952882.1"/>
    </source>
</evidence>